<reference evidence="4" key="2">
    <citation type="submission" date="2020-12" db="UniProtKB">
        <authorList>
            <consortium name="WormBaseParasite"/>
        </authorList>
    </citation>
    <scope>IDENTIFICATION</scope>
</reference>
<evidence type="ECO:0000313" key="5">
    <source>
        <dbReference type="WormBase" id="SRAE_1000096500"/>
    </source>
</evidence>
<dbReference type="AlphaFoldDB" id="A0A090KYY5"/>
<dbReference type="WBParaSite" id="SRAE_1000096500.1">
    <property type="protein sequence ID" value="SRAE_1000096500.1"/>
    <property type="gene ID" value="WBGene00257565"/>
</dbReference>
<dbReference type="GeneID" id="36375060"/>
<keyword evidence="3" id="KW-1185">Reference proteome</keyword>
<feature type="compositionally biased region" description="Basic and acidic residues" evidence="1">
    <location>
        <begin position="239"/>
        <end position="256"/>
    </location>
</feature>
<reference evidence="2 3" key="1">
    <citation type="submission" date="2014-09" db="EMBL/GenBank/DDBJ databases">
        <authorList>
            <person name="Martin A.A."/>
        </authorList>
    </citation>
    <scope>NUCLEOTIDE SEQUENCE</scope>
    <source>
        <strain evidence="3">ED321</strain>
        <strain evidence="2">ED321 Heterogonic</strain>
    </source>
</reference>
<accession>A0A090KYY5</accession>
<evidence type="ECO:0000313" key="3">
    <source>
        <dbReference type="Proteomes" id="UP000035682"/>
    </source>
</evidence>
<dbReference type="RefSeq" id="XP_024501897.1">
    <property type="nucleotide sequence ID" value="XM_024647861.1"/>
</dbReference>
<dbReference type="CTD" id="36375060"/>
<feature type="compositionally biased region" description="Basic and acidic residues" evidence="1">
    <location>
        <begin position="61"/>
        <end position="93"/>
    </location>
</feature>
<feature type="region of interest" description="Disordered" evidence="1">
    <location>
        <begin position="287"/>
        <end position="306"/>
    </location>
</feature>
<feature type="compositionally biased region" description="Low complexity" evidence="1">
    <location>
        <begin position="288"/>
        <end position="298"/>
    </location>
</feature>
<feature type="region of interest" description="Disordered" evidence="1">
    <location>
        <begin position="1"/>
        <end position="119"/>
    </location>
</feature>
<proteinExistence type="predicted"/>
<feature type="compositionally biased region" description="Polar residues" evidence="1">
    <location>
        <begin position="43"/>
        <end position="58"/>
    </location>
</feature>
<sequence length="335" mass="37769">MSDLVKKACKQHSSIEKVTLEKNNNNTDNKKKKKDVKTDLVENNVTRTVDNKATQAVTVISKEKKNEGNKNEGNKKSEEKKKNDDKKTIEVKKTPNQKTPKLPSVKEPRDASLYEFLDGPTKNIENKVEEKSAKDVDDNDEIFEEMKINMDNVSKEVKPEPKVTQVKSVKECKNLSNKINFKTAIINEIKTPEAEYEALENINLNVPPPCDKAKVEVQPISPTVINNQKETQPAPIAPKQDEKKVPSNDVKTGENKREFAKKAFAVVSMTKEVTKTIMKKLVKTKTPVVQEDSNNNENDNQKKVETKCTVVNTKMVENKLPKAPLKTATSNKTKN</sequence>
<protein>
    <submittedName>
        <fullName evidence="2 4">Uncharacterized protein</fullName>
    </submittedName>
</protein>
<feature type="compositionally biased region" description="Polar residues" evidence="1">
    <location>
        <begin position="220"/>
        <end position="231"/>
    </location>
</feature>
<organism evidence="2">
    <name type="scientific">Strongyloides ratti</name>
    <name type="common">Parasitic roundworm</name>
    <dbReference type="NCBI Taxonomy" id="34506"/>
    <lineage>
        <taxon>Eukaryota</taxon>
        <taxon>Metazoa</taxon>
        <taxon>Ecdysozoa</taxon>
        <taxon>Nematoda</taxon>
        <taxon>Chromadorea</taxon>
        <taxon>Rhabditida</taxon>
        <taxon>Tylenchina</taxon>
        <taxon>Panagrolaimomorpha</taxon>
        <taxon>Strongyloidoidea</taxon>
        <taxon>Strongyloididae</taxon>
        <taxon>Strongyloides</taxon>
    </lineage>
</organism>
<evidence type="ECO:0000313" key="4">
    <source>
        <dbReference type="WBParaSite" id="SRAE_1000096500.1"/>
    </source>
</evidence>
<dbReference type="WormBase" id="SRAE_1000096500">
    <property type="protein sequence ID" value="SRP03645"/>
    <property type="gene ID" value="WBGene00257565"/>
</dbReference>
<name>A0A090KYY5_STRRB</name>
<feature type="region of interest" description="Disordered" evidence="1">
    <location>
        <begin position="219"/>
        <end position="256"/>
    </location>
</feature>
<evidence type="ECO:0000313" key="2">
    <source>
        <dbReference type="EMBL" id="CEF62695.1"/>
    </source>
</evidence>
<dbReference type="EMBL" id="LN609528">
    <property type="protein sequence ID" value="CEF62695.1"/>
    <property type="molecule type" value="Genomic_DNA"/>
</dbReference>
<dbReference type="Proteomes" id="UP000035682">
    <property type="component" value="Unplaced"/>
</dbReference>
<evidence type="ECO:0000256" key="1">
    <source>
        <dbReference type="SAM" id="MobiDB-lite"/>
    </source>
</evidence>
<gene>
    <name evidence="2 4 5" type="ORF">SRAE_1000096500</name>
</gene>